<reference evidence="2 3" key="1">
    <citation type="journal article" date="2019" name="Int. J. Syst. Evol. Microbiol.">
        <title>The Global Catalogue of Microorganisms (GCM) 10K type strain sequencing project: providing services to taxonomists for standard genome sequencing and annotation.</title>
        <authorList>
            <consortium name="The Broad Institute Genomics Platform"/>
            <consortium name="The Broad Institute Genome Sequencing Center for Infectious Disease"/>
            <person name="Wu L."/>
            <person name="Ma J."/>
        </authorList>
    </citation>
    <scope>NUCLEOTIDE SEQUENCE [LARGE SCALE GENOMIC DNA]</scope>
    <source>
        <strain evidence="2 3">JCM 3106</strain>
    </source>
</reference>
<gene>
    <name evidence="2" type="ORF">GCM10017559_28340</name>
</gene>
<sequence length="120" mass="12582">MRPGERESAPNAAGETYSLTGDPEADRLLAGIWEQTNRMEEVGQSLAETRGRGEAAGGHVQVEVLASGELAALRLDPRALRLGSEALAEAILAASGEAARDAAEQTGGLLNSLLEEPFRN</sequence>
<dbReference type="EMBL" id="BAAAWD010000007">
    <property type="protein sequence ID" value="GAA3004998.1"/>
    <property type="molecule type" value="Genomic_DNA"/>
</dbReference>
<protein>
    <recommendedName>
        <fullName evidence="4">YbaB/EbfC family nucleoid-associated protein</fullName>
    </recommendedName>
</protein>
<keyword evidence="3" id="KW-1185">Reference proteome</keyword>
<proteinExistence type="predicted"/>
<accession>A0ABN3XX94</accession>
<feature type="region of interest" description="Disordered" evidence="1">
    <location>
        <begin position="1"/>
        <end position="25"/>
    </location>
</feature>
<comment type="caution">
    <text evidence="2">The sequence shown here is derived from an EMBL/GenBank/DDBJ whole genome shotgun (WGS) entry which is preliminary data.</text>
</comment>
<evidence type="ECO:0000313" key="2">
    <source>
        <dbReference type="EMBL" id="GAA3004998.1"/>
    </source>
</evidence>
<dbReference type="Gene3D" id="3.30.1310.10">
    <property type="entry name" value="Nucleoid-associated protein YbaB-like domain"/>
    <property type="match status" value="1"/>
</dbReference>
<dbReference type="RefSeq" id="WP_344894057.1">
    <property type="nucleotide sequence ID" value="NZ_BAAAWD010000007.1"/>
</dbReference>
<name>A0ABN3XX94_9ACTN</name>
<evidence type="ECO:0008006" key="4">
    <source>
        <dbReference type="Google" id="ProtNLM"/>
    </source>
</evidence>
<dbReference type="Pfam" id="PF02575">
    <property type="entry name" value="YbaB_DNA_bd"/>
    <property type="match status" value="1"/>
</dbReference>
<evidence type="ECO:0000256" key="1">
    <source>
        <dbReference type="SAM" id="MobiDB-lite"/>
    </source>
</evidence>
<dbReference type="InterPro" id="IPR036894">
    <property type="entry name" value="YbaB-like_sf"/>
</dbReference>
<organism evidence="2 3">
    <name type="scientific">Streptosporangium longisporum</name>
    <dbReference type="NCBI Taxonomy" id="46187"/>
    <lineage>
        <taxon>Bacteria</taxon>
        <taxon>Bacillati</taxon>
        <taxon>Actinomycetota</taxon>
        <taxon>Actinomycetes</taxon>
        <taxon>Streptosporangiales</taxon>
        <taxon>Streptosporangiaceae</taxon>
        <taxon>Streptosporangium</taxon>
    </lineage>
</organism>
<dbReference type="Proteomes" id="UP001499930">
    <property type="component" value="Unassembled WGS sequence"/>
</dbReference>
<dbReference type="InterPro" id="IPR004401">
    <property type="entry name" value="YbaB/EbfC"/>
</dbReference>
<dbReference type="SUPFAM" id="SSF82607">
    <property type="entry name" value="YbaB-like"/>
    <property type="match status" value="1"/>
</dbReference>
<evidence type="ECO:0000313" key="3">
    <source>
        <dbReference type="Proteomes" id="UP001499930"/>
    </source>
</evidence>